<evidence type="ECO:0000313" key="2">
    <source>
        <dbReference type="Proteomes" id="UP000005709"/>
    </source>
</evidence>
<keyword evidence="2" id="KW-1185">Reference proteome</keyword>
<dbReference type="AlphaFoldDB" id="C8PKJ6"/>
<reference evidence="1 2" key="1">
    <citation type="submission" date="2009-07" db="EMBL/GenBank/DDBJ databases">
        <authorList>
            <person name="Madupu R."/>
            <person name="Sebastian Y."/>
            <person name="Durkin A.S."/>
            <person name="Torralba M."/>
            <person name="Methe B."/>
            <person name="Sutton G.G."/>
            <person name="Strausberg R.L."/>
            <person name="Nelson K.E."/>
        </authorList>
    </citation>
    <scope>NUCLEOTIDE SEQUENCE [LARGE SCALE GENOMIC DNA]</scope>
    <source>
        <strain evidence="1 2">RM3268</strain>
    </source>
</reference>
<organism evidence="1 2">
    <name type="scientific">Campylobacter gracilis RM3268</name>
    <dbReference type="NCBI Taxonomy" id="553220"/>
    <lineage>
        <taxon>Bacteria</taxon>
        <taxon>Pseudomonadati</taxon>
        <taxon>Campylobacterota</taxon>
        <taxon>Epsilonproteobacteria</taxon>
        <taxon>Campylobacterales</taxon>
        <taxon>Campylobacteraceae</taxon>
        <taxon>Campylobacter</taxon>
    </lineage>
</organism>
<proteinExistence type="predicted"/>
<sequence length="45" mass="5361">MKLDLMISPRYHQTFIARQILRNLGAKFTHNLWAAIFKFKLPFAI</sequence>
<gene>
    <name evidence="1" type="ORF">CAMGR0001_0218</name>
</gene>
<protein>
    <submittedName>
        <fullName evidence="1">Uncharacterized protein</fullName>
    </submittedName>
</protein>
<evidence type="ECO:0000313" key="1">
    <source>
        <dbReference type="EMBL" id="EEV16605.1"/>
    </source>
</evidence>
<accession>C8PKJ6</accession>
<dbReference type="Proteomes" id="UP000005709">
    <property type="component" value="Unassembled WGS sequence"/>
</dbReference>
<dbReference type="EMBL" id="ACYG01000030">
    <property type="protein sequence ID" value="EEV16605.1"/>
    <property type="molecule type" value="Genomic_DNA"/>
</dbReference>
<comment type="caution">
    <text evidence="1">The sequence shown here is derived from an EMBL/GenBank/DDBJ whole genome shotgun (WGS) entry which is preliminary data.</text>
</comment>
<name>C8PKJ6_9BACT</name>